<dbReference type="Proteomes" id="UP000235598">
    <property type="component" value="Unassembled WGS sequence"/>
</dbReference>
<reference evidence="6 7" key="1">
    <citation type="submission" date="2017-09" db="EMBL/GenBank/DDBJ databases">
        <title>Bacterial strain isolated from the female urinary microbiota.</title>
        <authorList>
            <person name="Thomas-White K."/>
            <person name="Kumar N."/>
            <person name="Forster S."/>
            <person name="Putonti C."/>
            <person name="Lawley T."/>
            <person name="Wolfe A.J."/>
        </authorList>
    </citation>
    <scope>NUCLEOTIDE SEQUENCE [LARGE SCALE GENOMIC DNA]</scope>
    <source>
        <strain evidence="6 7">UMB1301</strain>
    </source>
</reference>
<dbReference type="Pfam" id="PF12833">
    <property type="entry name" value="HTH_18"/>
    <property type="match status" value="1"/>
</dbReference>
<dbReference type="InterPro" id="IPR018060">
    <property type="entry name" value="HTH_AraC"/>
</dbReference>
<feature type="domain" description="HTH araC/xylS-type" evidence="5">
    <location>
        <begin position="31"/>
        <end position="129"/>
    </location>
</feature>
<dbReference type="PANTHER" id="PTHR46796">
    <property type="entry name" value="HTH-TYPE TRANSCRIPTIONAL ACTIVATOR RHAS-RELATED"/>
    <property type="match status" value="1"/>
</dbReference>
<organism evidence="6 7">
    <name type="scientific">Brevibacterium paucivorans</name>
    <dbReference type="NCBI Taxonomy" id="170994"/>
    <lineage>
        <taxon>Bacteria</taxon>
        <taxon>Bacillati</taxon>
        <taxon>Actinomycetota</taxon>
        <taxon>Actinomycetes</taxon>
        <taxon>Micrococcales</taxon>
        <taxon>Brevibacteriaceae</taxon>
        <taxon>Brevibacterium</taxon>
    </lineage>
</organism>
<dbReference type="PANTHER" id="PTHR46796:SF7">
    <property type="entry name" value="ARAC FAMILY TRANSCRIPTIONAL REGULATOR"/>
    <property type="match status" value="1"/>
</dbReference>
<evidence type="ECO:0000256" key="3">
    <source>
        <dbReference type="ARBA" id="ARBA00023163"/>
    </source>
</evidence>
<evidence type="ECO:0000259" key="5">
    <source>
        <dbReference type="PROSITE" id="PS01124"/>
    </source>
</evidence>
<protein>
    <recommendedName>
        <fullName evidence="5">HTH araC/xylS-type domain-containing protein</fullName>
    </recommendedName>
</protein>
<feature type="region of interest" description="Disordered" evidence="4">
    <location>
        <begin position="136"/>
        <end position="160"/>
    </location>
</feature>
<proteinExistence type="predicted"/>
<dbReference type="EMBL" id="PNHK01000001">
    <property type="protein sequence ID" value="PMD06200.1"/>
    <property type="molecule type" value="Genomic_DNA"/>
</dbReference>
<evidence type="ECO:0000313" key="7">
    <source>
        <dbReference type="Proteomes" id="UP000235598"/>
    </source>
</evidence>
<accession>A0A2N6VPZ1</accession>
<dbReference type="InterPro" id="IPR009057">
    <property type="entry name" value="Homeodomain-like_sf"/>
</dbReference>
<dbReference type="Gene3D" id="1.10.10.60">
    <property type="entry name" value="Homeodomain-like"/>
    <property type="match status" value="2"/>
</dbReference>
<name>A0A2N6VPZ1_9MICO</name>
<dbReference type="GO" id="GO:0003700">
    <property type="term" value="F:DNA-binding transcription factor activity"/>
    <property type="evidence" value="ECO:0007669"/>
    <property type="project" value="InterPro"/>
</dbReference>
<dbReference type="PROSITE" id="PS01124">
    <property type="entry name" value="HTH_ARAC_FAMILY_2"/>
    <property type="match status" value="1"/>
</dbReference>
<feature type="compositionally biased region" description="Polar residues" evidence="4">
    <location>
        <begin position="136"/>
        <end position="148"/>
    </location>
</feature>
<dbReference type="InterPro" id="IPR050204">
    <property type="entry name" value="AraC_XylS_family_regulators"/>
</dbReference>
<evidence type="ECO:0000313" key="6">
    <source>
        <dbReference type="EMBL" id="PMD06200.1"/>
    </source>
</evidence>
<keyword evidence="1" id="KW-0805">Transcription regulation</keyword>
<sequence length="160" mass="17374">MGGLVQVHRFFTACTPCADAAGEVEETLSVAIAARLLAEAPQRDWRLRDLAALVHLSVSQLGRAFTQQFGKPPMRYLAHTRAHRLAHLLVETDLPIGVAMTKVGWRSRGHAARQFTNVVGISPSEYRRTAIGRTLTETSPWPSATHGSPESKGPLTTGVP</sequence>
<evidence type="ECO:0000256" key="4">
    <source>
        <dbReference type="SAM" id="MobiDB-lite"/>
    </source>
</evidence>
<gene>
    <name evidence="6" type="ORF">CJ199_02125</name>
</gene>
<dbReference type="AlphaFoldDB" id="A0A2N6VPZ1"/>
<dbReference type="SMART" id="SM00342">
    <property type="entry name" value="HTH_ARAC"/>
    <property type="match status" value="1"/>
</dbReference>
<evidence type="ECO:0000256" key="2">
    <source>
        <dbReference type="ARBA" id="ARBA00023125"/>
    </source>
</evidence>
<evidence type="ECO:0000256" key="1">
    <source>
        <dbReference type="ARBA" id="ARBA00023015"/>
    </source>
</evidence>
<keyword evidence="2" id="KW-0238">DNA-binding</keyword>
<dbReference type="SUPFAM" id="SSF46689">
    <property type="entry name" value="Homeodomain-like"/>
    <property type="match status" value="2"/>
</dbReference>
<dbReference type="GO" id="GO:0043565">
    <property type="term" value="F:sequence-specific DNA binding"/>
    <property type="evidence" value="ECO:0007669"/>
    <property type="project" value="InterPro"/>
</dbReference>
<dbReference type="OrthoDB" id="186135at2"/>
<comment type="caution">
    <text evidence="6">The sequence shown here is derived from an EMBL/GenBank/DDBJ whole genome shotgun (WGS) entry which is preliminary data.</text>
</comment>
<keyword evidence="3" id="KW-0804">Transcription</keyword>